<dbReference type="AlphaFoldDB" id="A0A3B0CIE1"/>
<keyword evidence="6" id="KW-1185">Reference proteome</keyword>
<dbReference type="InterPro" id="IPR018060">
    <property type="entry name" value="HTH_AraC"/>
</dbReference>
<dbReference type="Pfam" id="PF12833">
    <property type="entry name" value="HTH_18"/>
    <property type="match status" value="1"/>
</dbReference>
<keyword evidence="2" id="KW-0238">DNA-binding</keyword>
<dbReference type="PANTHER" id="PTHR43280">
    <property type="entry name" value="ARAC-FAMILY TRANSCRIPTIONAL REGULATOR"/>
    <property type="match status" value="1"/>
</dbReference>
<dbReference type="InterPro" id="IPR009057">
    <property type="entry name" value="Homeodomain-like_sf"/>
</dbReference>
<proteinExistence type="predicted"/>
<feature type="domain" description="HTH araC/xylS-type" evidence="4">
    <location>
        <begin position="211"/>
        <end position="308"/>
    </location>
</feature>
<dbReference type="SUPFAM" id="SSF51215">
    <property type="entry name" value="Regulatory protein AraC"/>
    <property type="match status" value="1"/>
</dbReference>
<evidence type="ECO:0000313" key="5">
    <source>
        <dbReference type="EMBL" id="RKN84089.1"/>
    </source>
</evidence>
<dbReference type="Gene3D" id="1.10.10.60">
    <property type="entry name" value="Homeodomain-like"/>
    <property type="match status" value="2"/>
</dbReference>
<evidence type="ECO:0000313" key="6">
    <source>
        <dbReference type="Proteomes" id="UP000282311"/>
    </source>
</evidence>
<keyword evidence="1" id="KW-0805">Transcription regulation</keyword>
<gene>
    <name evidence="5" type="ORF">D7M11_13830</name>
</gene>
<dbReference type="PROSITE" id="PS01124">
    <property type="entry name" value="HTH_ARAC_FAMILY_2"/>
    <property type="match status" value="1"/>
</dbReference>
<comment type="caution">
    <text evidence="5">The sequence shown here is derived from an EMBL/GenBank/DDBJ whole genome shotgun (WGS) entry which is preliminary data.</text>
</comment>
<keyword evidence="3" id="KW-0804">Transcription</keyword>
<evidence type="ECO:0000259" key="4">
    <source>
        <dbReference type="PROSITE" id="PS01124"/>
    </source>
</evidence>
<dbReference type="EMBL" id="RBAH01000009">
    <property type="protein sequence ID" value="RKN84089.1"/>
    <property type="molecule type" value="Genomic_DNA"/>
</dbReference>
<reference evidence="5 6" key="1">
    <citation type="journal article" date="2007" name="Int. J. Syst. Evol. Microbiol.">
        <title>Paenibacillus ginsengarvi sp. nov., isolated from soil from ginseng cultivation.</title>
        <authorList>
            <person name="Yoon M.H."/>
            <person name="Ten L.N."/>
            <person name="Im W.T."/>
        </authorList>
    </citation>
    <scope>NUCLEOTIDE SEQUENCE [LARGE SCALE GENOMIC DNA]</scope>
    <source>
        <strain evidence="5 6">KCTC 13059</strain>
    </source>
</reference>
<dbReference type="Gene3D" id="2.60.120.280">
    <property type="entry name" value="Regulatory protein AraC"/>
    <property type="match status" value="1"/>
</dbReference>
<dbReference type="SMART" id="SM00342">
    <property type="entry name" value="HTH_ARAC"/>
    <property type="match status" value="1"/>
</dbReference>
<dbReference type="GO" id="GO:0003700">
    <property type="term" value="F:DNA-binding transcription factor activity"/>
    <property type="evidence" value="ECO:0007669"/>
    <property type="project" value="InterPro"/>
</dbReference>
<sequence>MRFRLPRPQGMHIELEQTPGRIETFYGKSGGADMTTVPNPEVIRNYFANVKIELLAARYSERLREDWGRNGIRTSYNRLYFFIGGEGWLNIDGELYYPRPGQMFILPAEAPLTFATVSANSFNKHWCHFQAKVGDFHLFKLLKLPYCIQVADMDYMKRLFERLEQAYRESGDIAAPLKFKSIFLEILTYYVEHTPPQSVRLSPSPVNNREYQILKYIEEHLGESLTLERLASAFNYNPNYFIRYFKSLFHISPNQYIVKTRIEKAKKLLLSSDCSLERISETVGMERVYFSKVFKQLTTFSPSEYRSKNNMKLYKV</sequence>
<dbReference type="InterPro" id="IPR037923">
    <property type="entry name" value="HTH-like"/>
</dbReference>
<protein>
    <submittedName>
        <fullName evidence="5">AraC family transcriptional regulator</fullName>
    </submittedName>
</protein>
<dbReference type="SUPFAM" id="SSF46689">
    <property type="entry name" value="Homeodomain-like"/>
    <property type="match status" value="2"/>
</dbReference>
<evidence type="ECO:0000256" key="1">
    <source>
        <dbReference type="ARBA" id="ARBA00023015"/>
    </source>
</evidence>
<name>A0A3B0CIE1_9BACL</name>
<dbReference type="GO" id="GO:0043565">
    <property type="term" value="F:sequence-specific DNA binding"/>
    <property type="evidence" value="ECO:0007669"/>
    <property type="project" value="InterPro"/>
</dbReference>
<dbReference type="Proteomes" id="UP000282311">
    <property type="component" value="Unassembled WGS sequence"/>
</dbReference>
<evidence type="ECO:0000256" key="2">
    <source>
        <dbReference type="ARBA" id="ARBA00023125"/>
    </source>
</evidence>
<accession>A0A3B0CIE1</accession>
<dbReference type="PANTHER" id="PTHR43280:SF28">
    <property type="entry name" value="HTH-TYPE TRANSCRIPTIONAL ACTIVATOR RHAS"/>
    <property type="match status" value="1"/>
</dbReference>
<organism evidence="5 6">
    <name type="scientific">Paenibacillus ginsengarvi</name>
    <dbReference type="NCBI Taxonomy" id="400777"/>
    <lineage>
        <taxon>Bacteria</taxon>
        <taxon>Bacillati</taxon>
        <taxon>Bacillota</taxon>
        <taxon>Bacilli</taxon>
        <taxon>Bacillales</taxon>
        <taxon>Paenibacillaceae</taxon>
        <taxon>Paenibacillus</taxon>
    </lineage>
</organism>
<evidence type="ECO:0000256" key="3">
    <source>
        <dbReference type="ARBA" id="ARBA00023163"/>
    </source>
</evidence>